<name>A0ABW6ANF6_9BACT</name>
<dbReference type="InterPro" id="IPR024096">
    <property type="entry name" value="NO_sig/Golgi_transp_ligand-bd"/>
</dbReference>
<dbReference type="Proteomes" id="UP001597512">
    <property type="component" value="Unassembled WGS sequence"/>
</dbReference>
<evidence type="ECO:0000313" key="3">
    <source>
        <dbReference type="Proteomes" id="UP001597512"/>
    </source>
</evidence>
<dbReference type="EMBL" id="JBHUOM010000019">
    <property type="protein sequence ID" value="MFD2935678.1"/>
    <property type="molecule type" value="Genomic_DNA"/>
</dbReference>
<gene>
    <name evidence="2" type="ORF">ACFS25_17990</name>
</gene>
<comment type="caution">
    <text evidence="2">The sequence shown here is derived from an EMBL/GenBank/DDBJ whole genome shotgun (WGS) entry which is preliminary data.</text>
</comment>
<evidence type="ECO:0000313" key="2">
    <source>
        <dbReference type="EMBL" id="MFD2935678.1"/>
    </source>
</evidence>
<reference evidence="3" key="1">
    <citation type="journal article" date="2019" name="Int. J. Syst. Evol. Microbiol.">
        <title>The Global Catalogue of Microorganisms (GCM) 10K type strain sequencing project: providing services to taxonomists for standard genome sequencing and annotation.</title>
        <authorList>
            <consortium name="The Broad Institute Genomics Platform"/>
            <consortium name="The Broad Institute Genome Sequencing Center for Infectious Disease"/>
            <person name="Wu L."/>
            <person name="Ma J."/>
        </authorList>
    </citation>
    <scope>NUCLEOTIDE SEQUENCE [LARGE SCALE GENOMIC DNA]</scope>
    <source>
        <strain evidence="3">KCTC 52490</strain>
    </source>
</reference>
<dbReference type="Gene3D" id="3.90.1520.10">
    <property type="entry name" value="H-NOX domain"/>
    <property type="match status" value="1"/>
</dbReference>
<dbReference type="InterPro" id="IPR038158">
    <property type="entry name" value="H-NOX_domain_sf"/>
</dbReference>
<keyword evidence="3" id="KW-1185">Reference proteome</keyword>
<sequence length="179" mass="20462">MKGIVFTELLEMVEEEFGYALVDQLLQDSNLPSGGIYTAIGTYDHIEMIILVNKLSQQTNIPVADLLRSYGRYMFTSFTRSYRPFVDRSHSAFSLLSSVQHYIHVEVRKLYPDAELPHFVIEQPTENHLRMYYTSERKLADFAHGLIEGCLASFGEKATITKTDLVEDGSQVLFDIVKE</sequence>
<dbReference type="RefSeq" id="WP_381503809.1">
    <property type="nucleotide sequence ID" value="NZ_JBHUOM010000019.1"/>
</dbReference>
<organism evidence="2 3">
    <name type="scientific">Spirosoma flavum</name>
    <dbReference type="NCBI Taxonomy" id="2048557"/>
    <lineage>
        <taxon>Bacteria</taxon>
        <taxon>Pseudomonadati</taxon>
        <taxon>Bacteroidota</taxon>
        <taxon>Cytophagia</taxon>
        <taxon>Cytophagales</taxon>
        <taxon>Cytophagaceae</taxon>
        <taxon>Spirosoma</taxon>
    </lineage>
</organism>
<proteinExistence type="predicted"/>
<accession>A0ABW6ANF6</accession>
<dbReference type="SUPFAM" id="SSF111126">
    <property type="entry name" value="Ligand-binding domain in the NO signalling and Golgi transport"/>
    <property type="match status" value="1"/>
</dbReference>
<protein>
    <submittedName>
        <fullName evidence="2">Heme NO-binding domain-containing protein</fullName>
    </submittedName>
</protein>
<evidence type="ECO:0000259" key="1">
    <source>
        <dbReference type="Pfam" id="PF07700"/>
    </source>
</evidence>
<feature type="domain" description="Heme NO-binding" evidence="1">
    <location>
        <begin position="2"/>
        <end position="161"/>
    </location>
</feature>
<dbReference type="Pfam" id="PF07700">
    <property type="entry name" value="HNOB"/>
    <property type="match status" value="1"/>
</dbReference>
<dbReference type="InterPro" id="IPR011644">
    <property type="entry name" value="Heme_NO-bd"/>
</dbReference>